<feature type="domain" description="Transposase IS701-like DDE" evidence="2">
    <location>
        <begin position="15"/>
        <end position="269"/>
    </location>
</feature>
<dbReference type="SUPFAM" id="SSF53098">
    <property type="entry name" value="Ribonuclease H-like"/>
    <property type="match status" value="1"/>
</dbReference>
<evidence type="ECO:0000256" key="1">
    <source>
        <dbReference type="SAM" id="MobiDB-lite"/>
    </source>
</evidence>
<evidence type="ECO:0000259" key="2">
    <source>
        <dbReference type="Pfam" id="PF13546"/>
    </source>
</evidence>
<accession>Q2JB45</accession>
<dbReference type="EMBL" id="CP000249">
    <property type="protein sequence ID" value="ABD11497.1"/>
    <property type="molecule type" value="Genomic_DNA"/>
</dbReference>
<evidence type="ECO:0000313" key="4">
    <source>
        <dbReference type="Proteomes" id="UP000001937"/>
    </source>
</evidence>
<dbReference type="InterPro" id="IPR012337">
    <property type="entry name" value="RNaseH-like_sf"/>
</dbReference>
<dbReference type="AlphaFoldDB" id="Q2JB45"/>
<dbReference type="InterPro" id="IPR038721">
    <property type="entry name" value="IS701-like_DDE_dom"/>
</dbReference>
<dbReference type="eggNOG" id="COG3293">
    <property type="taxonomic scope" value="Bacteria"/>
</dbReference>
<evidence type="ECO:0000313" key="3">
    <source>
        <dbReference type="EMBL" id="ABD11497.1"/>
    </source>
</evidence>
<dbReference type="STRING" id="106370.Francci3_2125"/>
<dbReference type="NCBIfam" id="NF041680">
    <property type="entry name" value="transp_NF041680"/>
    <property type="match status" value="1"/>
</dbReference>
<protein>
    <recommendedName>
        <fullName evidence="2">Transposase IS701-like DDE domain-containing protein</fullName>
    </recommendedName>
</protein>
<organism evidence="3 4">
    <name type="scientific">Frankia casuarinae (strain DSM 45818 / CECT 9043 / HFP020203 / CcI3)</name>
    <dbReference type="NCBI Taxonomy" id="106370"/>
    <lineage>
        <taxon>Bacteria</taxon>
        <taxon>Bacillati</taxon>
        <taxon>Actinomycetota</taxon>
        <taxon>Actinomycetes</taxon>
        <taxon>Frankiales</taxon>
        <taxon>Frankiaceae</taxon>
        <taxon>Frankia</taxon>
    </lineage>
</organism>
<dbReference type="RefSeq" id="WP_011436544.1">
    <property type="nucleotide sequence ID" value="NC_007777.1"/>
</dbReference>
<dbReference type="OrthoDB" id="3339508at2"/>
<sequence>MPGTSPSAVQQFTPQFYGCLTRRADALFELTDAVLCADGPVRDLVGLSPAAEHRRGHGALYGAINHGRVEISRLRRALAGLPLPRAADGRIVLGVDVSPWLRPDAATSPGRLFCHTYGRGKGNAQMIPGWPYSFVAALEPGRTSWTAPLDAVRLGPDDDLTTVTAAQVRDVVGRLAAVGHHTAGDPNILVVFDAGYDVTRLAFLLAGLPVDLVGRLRSDRVFRLPVLPRPPKASGRPPRHGPELPLADPASLPTPTVTTTTETRRYGTAVATCWDRAHPRLTRRGGWEHHTGQLPIIEGTLIRLVVDRLPGERRPKPVWLWHSTADAGSADVDRAWQAFLRRFDLEHTFRMVKQTLGWTAPKIRDPAAADRWTWLVLTAYTQLRLARALTTDLRRPWERPAEPTRLTPARARRGFRNLRPKTPLPARAPKPARPGPGRPPGRTNRRPAIIQPVGKTTDRSTAAGSEGPTG</sequence>
<feature type="region of interest" description="Disordered" evidence="1">
    <location>
        <begin position="227"/>
        <end position="261"/>
    </location>
</feature>
<reference evidence="3 4" key="1">
    <citation type="journal article" date="2007" name="Genome Res.">
        <title>Genome characteristics of facultatively symbiotic Frankia sp. strains reflect host range and host plant biogeography.</title>
        <authorList>
            <person name="Normand P."/>
            <person name="Lapierre P."/>
            <person name="Tisa L.S."/>
            <person name="Gogarten J.P."/>
            <person name="Alloisio N."/>
            <person name="Bagnarol E."/>
            <person name="Bassi C.A."/>
            <person name="Berry A.M."/>
            <person name="Bickhart D.M."/>
            <person name="Choisne N."/>
            <person name="Couloux A."/>
            <person name="Cournoyer B."/>
            <person name="Cruveiller S."/>
            <person name="Daubin V."/>
            <person name="Demange N."/>
            <person name="Francino M.P."/>
            <person name="Goltsman E."/>
            <person name="Huang Y."/>
            <person name="Kopp O.R."/>
            <person name="Labarre L."/>
            <person name="Lapidus A."/>
            <person name="Lavire C."/>
            <person name="Marechal J."/>
            <person name="Martinez M."/>
            <person name="Mastronunzio J.E."/>
            <person name="Mullin B.C."/>
            <person name="Niemann J."/>
            <person name="Pujic P."/>
            <person name="Rawnsley T."/>
            <person name="Rouy Z."/>
            <person name="Schenowitz C."/>
            <person name="Sellstedt A."/>
            <person name="Tavares F."/>
            <person name="Tomkins J.P."/>
            <person name="Vallenet D."/>
            <person name="Valverde C."/>
            <person name="Wall L.G."/>
            <person name="Wang Y."/>
            <person name="Medigue C."/>
            <person name="Benson D.R."/>
        </authorList>
    </citation>
    <scope>NUCLEOTIDE SEQUENCE [LARGE SCALE GENOMIC DNA]</scope>
    <source>
        <strain evidence="4">DSM 45818 / CECT 9043 / CcI3</strain>
    </source>
</reference>
<feature type="compositionally biased region" description="Pro residues" evidence="1">
    <location>
        <begin position="422"/>
        <end position="439"/>
    </location>
</feature>
<feature type="compositionally biased region" description="Basic residues" evidence="1">
    <location>
        <begin position="410"/>
        <end position="419"/>
    </location>
</feature>
<dbReference type="eggNOG" id="COG1357">
    <property type="taxonomic scope" value="Bacteria"/>
</dbReference>
<keyword evidence="4" id="KW-1185">Reference proteome</keyword>
<dbReference type="Pfam" id="PF13546">
    <property type="entry name" value="DDE_5"/>
    <property type="match status" value="1"/>
</dbReference>
<proteinExistence type="predicted"/>
<gene>
    <name evidence="3" type="ordered locus">Francci3_2125</name>
</gene>
<feature type="region of interest" description="Disordered" evidence="1">
    <location>
        <begin position="399"/>
        <end position="470"/>
    </location>
</feature>
<dbReference type="KEGG" id="fra:Francci3_2125"/>
<dbReference type="Proteomes" id="UP000001937">
    <property type="component" value="Chromosome"/>
</dbReference>
<dbReference type="HOGENOM" id="CLU_046116_2_0_11"/>
<name>Q2JB45_FRACC</name>